<sequence>MTNDELLAGFLDRSLSEDGLLEFEARQTASPEFAQTVREMLAVESVLRTATPVIAIPTAFLQDVENTVAERVISATSSKGILSGLSSIWTWIGGAALVAVGIGTYSLYRGPATSNQPMADPAARQQQVIVATKIEDEPAVLPAPSTTSQPATATVKQNDERPDMKSVTPTPEPIAVNKQPAPVSLDAISPASTLENLKKDYNAAISADNDVQGAQIALEIGRHLSSRMKNYDESERYLRLALTHARGVRVPQYEVDALGELGLLAKERGNMTEAAGLLKQAVSTGNASGIGTKKYATALESLDGR</sequence>
<comment type="caution">
    <text evidence="2">The sequence shown here is derived from an EMBL/GenBank/DDBJ whole genome shotgun (WGS) entry which is preliminary data.</text>
</comment>
<dbReference type="STRING" id="1895771.BGO89_03950"/>
<dbReference type="Gene3D" id="1.25.40.10">
    <property type="entry name" value="Tetratricopeptide repeat domain"/>
    <property type="match status" value="1"/>
</dbReference>
<dbReference type="AlphaFoldDB" id="A0A1M3L5B0"/>
<feature type="region of interest" description="Disordered" evidence="1">
    <location>
        <begin position="140"/>
        <end position="177"/>
    </location>
</feature>
<gene>
    <name evidence="2" type="ORF">BGO89_03950</name>
</gene>
<feature type="compositionally biased region" description="Low complexity" evidence="1">
    <location>
        <begin position="142"/>
        <end position="154"/>
    </location>
</feature>
<proteinExistence type="predicted"/>
<dbReference type="EMBL" id="MKVH01000003">
    <property type="protein sequence ID" value="OJX60733.1"/>
    <property type="molecule type" value="Genomic_DNA"/>
</dbReference>
<evidence type="ECO:0000256" key="1">
    <source>
        <dbReference type="SAM" id="MobiDB-lite"/>
    </source>
</evidence>
<dbReference type="SUPFAM" id="SSF48452">
    <property type="entry name" value="TPR-like"/>
    <property type="match status" value="1"/>
</dbReference>
<evidence type="ECO:0000313" key="2">
    <source>
        <dbReference type="EMBL" id="OJX60733.1"/>
    </source>
</evidence>
<accession>A0A1M3L5B0</accession>
<protein>
    <recommendedName>
        <fullName evidence="4">Tetratricopeptide repeat protein</fullName>
    </recommendedName>
</protein>
<dbReference type="Proteomes" id="UP000184233">
    <property type="component" value="Unassembled WGS sequence"/>
</dbReference>
<evidence type="ECO:0008006" key="4">
    <source>
        <dbReference type="Google" id="ProtNLM"/>
    </source>
</evidence>
<evidence type="ECO:0000313" key="3">
    <source>
        <dbReference type="Proteomes" id="UP000184233"/>
    </source>
</evidence>
<reference evidence="2 3" key="1">
    <citation type="submission" date="2016-09" db="EMBL/GenBank/DDBJ databases">
        <title>Genome-resolved meta-omics ties microbial dynamics to process performance in biotechnology for thiocyanate degradation.</title>
        <authorList>
            <person name="Kantor R.S."/>
            <person name="Huddy R.J."/>
            <person name="Iyer R."/>
            <person name="Thomas B.C."/>
            <person name="Brown C.T."/>
            <person name="Anantharaman K."/>
            <person name="Tringe S."/>
            <person name="Hettich R.L."/>
            <person name="Harrison S.T."/>
            <person name="Banfield J.F."/>
        </authorList>
    </citation>
    <scope>NUCLEOTIDE SEQUENCE [LARGE SCALE GENOMIC DNA]</scope>
    <source>
        <strain evidence="2">59-99</strain>
    </source>
</reference>
<dbReference type="InterPro" id="IPR011990">
    <property type="entry name" value="TPR-like_helical_dom_sf"/>
</dbReference>
<organism evidence="2 3">
    <name type="scientific">Candidatus Kapaibacterium thiocyanatum</name>
    <dbReference type="NCBI Taxonomy" id="1895771"/>
    <lineage>
        <taxon>Bacteria</taxon>
        <taxon>Pseudomonadati</taxon>
        <taxon>Candidatus Kapaibacteriota</taxon>
        <taxon>Candidatus Kapaibacteriia</taxon>
        <taxon>Candidatus Kapaibacteriales</taxon>
        <taxon>Candidatus Kapaibacteriaceae</taxon>
        <taxon>Candidatus Kapaibacterium</taxon>
    </lineage>
</organism>
<name>A0A1M3L5B0_9BACT</name>